<dbReference type="Proteomes" id="UP000663887">
    <property type="component" value="Unassembled WGS sequence"/>
</dbReference>
<dbReference type="Proteomes" id="UP000663842">
    <property type="component" value="Unassembled WGS sequence"/>
</dbReference>
<dbReference type="EMBL" id="CAJOBF010000841">
    <property type="protein sequence ID" value="CAF3877438.1"/>
    <property type="molecule type" value="Genomic_DNA"/>
</dbReference>
<evidence type="ECO:0000313" key="5">
    <source>
        <dbReference type="Proteomes" id="UP000663887"/>
    </source>
</evidence>
<dbReference type="Pfam" id="PF13843">
    <property type="entry name" value="DDE_Tnp_1_7"/>
    <property type="match status" value="2"/>
</dbReference>
<evidence type="ECO:0000259" key="2">
    <source>
        <dbReference type="Pfam" id="PF13843"/>
    </source>
</evidence>
<gene>
    <name evidence="4" type="ORF">UXM345_LOCUS9283</name>
    <name evidence="3" type="ORF">XDN619_LOCUS26538</name>
</gene>
<dbReference type="PANTHER" id="PTHR47272">
    <property type="entry name" value="DDE_TNP_1_7 DOMAIN-CONTAINING PROTEIN"/>
    <property type="match status" value="1"/>
</dbReference>
<dbReference type="AlphaFoldDB" id="A0A816WXT2"/>
<feature type="domain" description="PiggyBac transposable element-derived protein" evidence="2">
    <location>
        <begin position="121"/>
        <end position="228"/>
    </location>
</feature>
<feature type="domain" description="PiggyBac transposable element-derived protein" evidence="2">
    <location>
        <begin position="248"/>
        <end position="357"/>
    </location>
</feature>
<feature type="region of interest" description="Disordered" evidence="1">
    <location>
        <begin position="391"/>
        <end position="425"/>
    </location>
</feature>
<evidence type="ECO:0000256" key="1">
    <source>
        <dbReference type="SAM" id="MobiDB-lite"/>
    </source>
</evidence>
<organism evidence="3 5">
    <name type="scientific">Rotaria magnacalcarata</name>
    <dbReference type="NCBI Taxonomy" id="392030"/>
    <lineage>
        <taxon>Eukaryota</taxon>
        <taxon>Metazoa</taxon>
        <taxon>Spiralia</taxon>
        <taxon>Gnathifera</taxon>
        <taxon>Rotifera</taxon>
        <taxon>Eurotatoria</taxon>
        <taxon>Bdelloidea</taxon>
        <taxon>Philodinida</taxon>
        <taxon>Philodinidae</taxon>
        <taxon>Rotaria</taxon>
    </lineage>
</organism>
<comment type="caution">
    <text evidence="3">The sequence shown here is derived from an EMBL/GenBank/DDBJ whole genome shotgun (WGS) entry which is preliminary data.</text>
</comment>
<dbReference type="PANTHER" id="PTHR47272:SF1">
    <property type="entry name" value="PIGGYBAC TRANSPOSABLE ELEMENT-DERIVED PROTEIN 3-LIKE"/>
    <property type="match status" value="1"/>
</dbReference>
<reference evidence="3" key="1">
    <citation type="submission" date="2021-02" db="EMBL/GenBank/DDBJ databases">
        <authorList>
            <person name="Nowell W R."/>
        </authorList>
    </citation>
    <scope>NUCLEOTIDE SEQUENCE</scope>
</reference>
<accession>A0A816WXT2</accession>
<proteinExistence type="predicted"/>
<name>A0A816WXT2_9BILA</name>
<dbReference type="EMBL" id="CAJNRG010012446">
    <property type="protein sequence ID" value="CAF2140014.1"/>
    <property type="molecule type" value="Genomic_DNA"/>
</dbReference>
<dbReference type="InterPro" id="IPR029526">
    <property type="entry name" value="PGBD"/>
</dbReference>
<evidence type="ECO:0000313" key="4">
    <source>
        <dbReference type="EMBL" id="CAF3877438.1"/>
    </source>
</evidence>
<sequence length="480" mass="54838">MSLTFLIRCTLIIKYNDVSIWQQPAVKGQKFRKFFFACNDQIKATAVPNGFSEEDVDSSESEDQVSKVSRNLRNELTIDNELSSVPAANFSGIFHHHEFIWSLNQLTIFILCSAKSQLHILTEQSNLYSVQTNPNKPARISEVEMAQFIGVLITSGIYWFPDQRFFWMNTTRVESISSNMSRDHFLEIRKYLHVVDNSNQLDLNDPNHDRAHKVRPLLNSVKNNFGKSTVRAKRLPDLIMKDEKDLSKEGRGSIDHRVAEVDGAQLCAVRWYDNKAVNCLCTLYGCQPTDLVERWSPKEKNHVKIARPNIVKAYNQHMGGVDLIDMLISLYRINGRSRKYFTNIIFHLIDLSIVNDWLLYQRHCSQFNTQKRDTISLLSFRISVAEAMRKSASPSSSTKRGRPSLDSTSNEINQTTTSGTVPNSIPPLSVRLDKFDHWPIHTSKGRCRNFGCIGYTKKTSEIGTIKQTSRTVVTLKKLDG</sequence>
<protein>
    <recommendedName>
        <fullName evidence="2">PiggyBac transposable element-derived protein domain-containing protein</fullName>
    </recommendedName>
</protein>
<evidence type="ECO:0000313" key="3">
    <source>
        <dbReference type="EMBL" id="CAF2140014.1"/>
    </source>
</evidence>
<feature type="compositionally biased region" description="Polar residues" evidence="1">
    <location>
        <begin position="405"/>
        <end position="423"/>
    </location>
</feature>